<name>A0A2H5PK00_CITUN</name>
<reference evidence="1 2" key="1">
    <citation type="journal article" date="2017" name="Front. Genet.">
        <title>Draft sequencing of the heterozygous diploid genome of Satsuma (Citrus unshiu Marc.) using a hybrid assembly approach.</title>
        <authorList>
            <person name="Shimizu T."/>
            <person name="Tanizawa Y."/>
            <person name="Mochizuki T."/>
            <person name="Nagasaki H."/>
            <person name="Yoshioka T."/>
            <person name="Toyoda A."/>
            <person name="Fujiyama A."/>
            <person name="Kaminuma E."/>
            <person name="Nakamura Y."/>
        </authorList>
    </citation>
    <scope>NUCLEOTIDE SEQUENCE [LARGE SCALE GENOMIC DNA]</scope>
    <source>
        <strain evidence="2">cv. Miyagawa wase</strain>
    </source>
</reference>
<dbReference type="EMBL" id="BDQV01000083">
    <property type="protein sequence ID" value="GAY52672.1"/>
    <property type="molecule type" value="Genomic_DNA"/>
</dbReference>
<evidence type="ECO:0000313" key="1">
    <source>
        <dbReference type="EMBL" id="GAY52672.1"/>
    </source>
</evidence>
<evidence type="ECO:0000313" key="2">
    <source>
        <dbReference type="Proteomes" id="UP000236630"/>
    </source>
</evidence>
<keyword evidence="2" id="KW-1185">Reference proteome</keyword>
<proteinExistence type="predicted"/>
<protein>
    <submittedName>
        <fullName evidence="1">Uncharacterized protein</fullName>
    </submittedName>
</protein>
<organism evidence="1 2">
    <name type="scientific">Citrus unshiu</name>
    <name type="common">Satsuma mandarin</name>
    <name type="synonym">Citrus nobilis var. unshiu</name>
    <dbReference type="NCBI Taxonomy" id="55188"/>
    <lineage>
        <taxon>Eukaryota</taxon>
        <taxon>Viridiplantae</taxon>
        <taxon>Streptophyta</taxon>
        <taxon>Embryophyta</taxon>
        <taxon>Tracheophyta</taxon>
        <taxon>Spermatophyta</taxon>
        <taxon>Magnoliopsida</taxon>
        <taxon>eudicotyledons</taxon>
        <taxon>Gunneridae</taxon>
        <taxon>Pentapetalae</taxon>
        <taxon>rosids</taxon>
        <taxon>malvids</taxon>
        <taxon>Sapindales</taxon>
        <taxon>Rutaceae</taxon>
        <taxon>Aurantioideae</taxon>
        <taxon>Citrus</taxon>
    </lineage>
</organism>
<sequence length="83" mass="9346">MPLVRDNCNQHETRFVATVLLLFVHRHASAASRNAAQFERFRHGGYGCEYLPRSIESGCKEARVSGGFMREEFGVRMGGNLNT</sequence>
<accession>A0A2H5PK00</accession>
<dbReference type="AlphaFoldDB" id="A0A2H5PK00"/>
<dbReference type="Proteomes" id="UP000236630">
    <property type="component" value="Unassembled WGS sequence"/>
</dbReference>
<gene>
    <name evidence="1" type="ORF">CUMW_143700</name>
</gene>
<comment type="caution">
    <text evidence="1">The sequence shown here is derived from an EMBL/GenBank/DDBJ whole genome shotgun (WGS) entry which is preliminary data.</text>
</comment>